<sequence length="281" mass="30029">MDEETVALPTGRRAGDWRIHGVSVEGYRHRRSGIPCQDAHLYTVSGPPRSSVTVLAVADGAGSRPRSDEGSVLAVELAVGRFADRAAGRAGGRAGGRPRTGAEIQAALREAFHDVRTEFLRRTGQDADQFATTLTVVVLTPTWIGHVSVGDGFAVLRAGTVDGVPQFHLLPQPAAVSEYSNETVFLTSADAERRLSTACVTDPGVDGVLLSTDGLAQVALSWTDGQPRRPKESFVAAVLRTLDHPGADPEEDHRALAELLRSDRLTAVNADDKTLLRAVRR</sequence>
<protein>
    <submittedName>
        <fullName evidence="2">PP2C family serine/threonine-protein phosphatase</fullName>
        <ecNumber evidence="2">3.1.3.16</ecNumber>
    </submittedName>
</protein>
<evidence type="ECO:0000259" key="1">
    <source>
        <dbReference type="Pfam" id="PF13672"/>
    </source>
</evidence>
<feature type="domain" description="PPM-type phosphatase" evidence="1">
    <location>
        <begin position="26"/>
        <end position="259"/>
    </location>
</feature>
<keyword evidence="2" id="KW-0378">Hydrolase</keyword>
<dbReference type="RefSeq" id="WP_380550894.1">
    <property type="nucleotide sequence ID" value="NZ_JBHEZY010000003.1"/>
</dbReference>
<dbReference type="Gene3D" id="3.60.40.10">
    <property type="entry name" value="PPM-type phosphatase domain"/>
    <property type="match status" value="1"/>
</dbReference>
<dbReference type="EC" id="3.1.3.16" evidence="2"/>
<dbReference type="InterPro" id="IPR036457">
    <property type="entry name" value="PPM-type-like_dom_sf"/>
</dbReference>
<gene>
    <name evidence="2" type="ORF">ACEZDB_09560</name>
</gene>
<name>A0ABV6WZ73_9ACTN</name>
<comment type="caution">
    <text evidence="2">The sequence shown here is derived from an EMBL/GenBank/DDBJ whole genome shotgun (WGS) entry which is preliminary data.</text>
</comment>
<accession>A0ABV6WZ73</accession>
<evidence type="ECO:0000313" key="3">
    <source>
        <dbReference type="Proteomes" id="UP001592530"/>
    </source>
</evidence>
<dbReference type="Proteomes" id="UP001592530">
    <property type="component" value="Unassembled WGS sequence"/>
</dbReference>
<evidence type="ECO:0000313" key="2">
    <source>
        <dbReference type="EMBL" id="MFC1430904.1"/>
    </source>
</evidence>
<reference evidence="2 3" key="1">
    <citation type="submission" date="2024-09" db="EMBL/GenBank/DDBJ databases">
        <authorList>
            <person name="Lee S.D."/>
        </authorList>
    </citation>
    <scope>NUCLEOTIDE SEQUENCE [LARGE SCALE GENOMIC DNA]</scope>
    <source>
        <strain evidence="2 3">N1-3</strain>
    </source>
</reference>
<dbReference type="Pfam" id="PF13672">
    <property type="entry name" value="PP2C_2"/>
    <property type="match status" value="1"/>
</dbReference>
<organism evidence="2 3">
    <name type="scientific">Streptacidiphilus alkalitolerans</name>
    <dbReference type="NCBI Taxonomy" id="3342712"/>
    <lineage>
        <taxon>Bacteria</taxon>
        <taxon>Bacillati</taxon>
        <taxon>Actinomycetota</taxon>
        <taxon>Actinomycetes</taxon>
        <taxon>Kitasatosporales</taxon>
        <taxon>Streptomycetaceae</taxon>
        <taxon>Streptacidiphilus</taxon>
    </lineage>
</organism>
<dbReference type="GO" id="GO:0004722">
    <property type="term" value="F:protein serine/threonine phosphatase activity"/>
    <property type="evidence" value="ECO:0007669"/>
    <property type="project" value="UniProtKB-EC"/>
</dbReference>
<dbReference type="EMBL" id="JBHEZY010000003">
    <property type="protein sequence ID" value="MFC1430904.1"/>
    <property type="molecule type" value="Genomic_DNA"/>
</dbReference>
<proteinExistence type="predicted"/>
<dbReference type="SUPFAM" id="SSF81606">
    <property type="entry name" value="PP2C-like"/>
    <property type="match status" value="1"/>
</dbReference>
<dbReference type="InterPro" id="IPR001932">
    <property type="entry name" value="PPM-type_phosphatase-like_dom"/>
</dbReference>